<name>A0AAV7G9D2_DENCH</name>
<dbReference type="AlphaFoldDB" id="A0AAV7G9D2"/>
<protein>
    <submittedName>
        <fullName evidence="1">Uncharacterized protein</fullName>
    </submittedName>
</protein>
<evidence type="ECO:0000313" key="1">
    <source>
        <dbReference type="EMBL" id="KAH0453076.1"/>
    </source>
</evidence>
<comment type="caution">
    <text evidence="1">The sequence shown here is derived from an EMBL/GenBank/DDBJ whole genome shotgun (WGS) entry which is preliminary data.</text>
</comment>
<proteinExistence type="predicted"/>
<accession>A0AAV7G9D2</accession>
<dbReference type="Proteomes" id="UP000775213">
    <property type="component" value="Unassembled WGS sequence"/>
</dbReference>
<gene>
    <name evidence="1" type="ORF">IEQ34_017400</name>
</gene>
<evidence type="ECO:0000313" key="2">
    <source>
        <dbReference type="Proteomes" id="UP000775213"/>
    </source>
</evidence>
<reference evidence="1 2" key="1">
    <citation type="journal article" date="2021" name="Hortic Res">
        <title>Chromosome-scale assembly of the Dendrobium chrysotoxum genome enhances the understanding of orchid evolution.</title>
        <authorList>
            <person name="Zhang Y."/>
            <person name="Zhang G.Q."/>
            <person name="Zhang D."/>
            <person name="Liu X.D."/>
            <person name="Xu X.Y."/>
            <person name="Sun W.H."/>
            <person name="Yu X."/>
            <person name="Zhu X."/>
            <person name="Wang Z.W."/>
            <person name="Zhao X."/>
            <person name="Zhong W.Y."/>
            <person name="Chen H."/>
            <person name="Yin W.L."/>
            <person name="Huang T."/>
            <person name="Niu S.C."/>
            <person name="Liu Z.J."/>
        </authorList>
    </citation>
    <scope>NUCLEOTIDE SEQUENCE [LARGE SCALE GENOMIC DNA]</scope>
    <source>
        <strain evidence="1">Lindl</strain>
    </source>
</reference>
<organism evidence="1 2">
    <name type="scientific">Dendrobium chrysotoxum</name>
    <name type="common">Orchid</name>
    <dbReference type="NCBI Taxonomy" id="161865"/>
    <lineage>
        <taxon>Eukaryota</taxon>
        <taxon>Viridiplantae</taxon>
        <taxon>Streptophyta</taxon>
        <taxon>Embryophyta</taxon>
        <taxon>Tracheophyta</taxon>
        <taxon>Spermatophyta</taxon>
        <taxon>Magnoliopsida</taxon>
        <taxon>Liliopsida</taxon>
        <taxon>Asparagales</taxon>
        <taxon>Orchidaceae</taxon>
        <taxon>Epidendroideae</taxon>
        <taxon>Malaxideae</taxon>
        <taxon>Dendrobiinae</taxon>
        <taxon>Dendrobium</taxon>
    </lineage>
</organism>
<sequence length="110" mass="13470">MAFWEEKFLCTNYVYSSMWGLQRYIAVYCTPKKRAHNEYIIQDFKEMYPNCVLEITRYMNKESFEVTYKRRRVRDIGLEKIAHQEVIIKCCLWDFPTVFHQKLLNIAVFH</sequence>
<dbReference type="EMBL" id="JAGFBR010000016">
    <property type="protein sequence ID" value="KAH0453076.1"/>
    <property type="molecule type" value="Genomic_DNA"/>
</dbReference>
<keyword evidence="2" id="KW-1185">Reference proteome</keyword>